<keyword evidence="2" id="KW-1185">Reference proteome</keyword>
<organism evidence="1 2">
    <name type="scientific">Thelephora terrestris</name>
    <dbReference type="NCBI Taxonomy" id="56493"/>
    <lineage>
        <taxon>Eukaryota</taxon>
        <taxon>Fungi</taxon>
        <taxon>Dikarya</taxon>
        <taxon>Basidiomycota</taxon>
        <taxon>Agaricomycotina</taxon>
        <taxon>Agaricomycetes</taxon>
        <taxon>Thelephorales</taxon>
        <taxon>Thelephoraceae</taxon>
        <taxon>Thelephora</taxon>
    </lineage>
</organism>
<gene>
    <name evidence="1" type="ORF">BJ322DRAFT_419715</name>
</gene>
<name>A0A9P6HPL4_9AGAM</name>
<protein>
    <submittedName>
        <fullName evidence="1">Uncharacterized protein</fullName>
    </submittedName>
</protein>
<proteinExistence type="predicted"/>
<evidence type="ECO:0000313" key="1">
    <source>
        <dbReference type="EMBL" id="KAF9790996.1"/>
    </source>
</evidence>
<dbReference type="Proteomes" id="UP000736335">
    <property type="component" value="Unassembled WGS sequence"/>
</dbReference>
<dbReference type="AlphaFoldDB" id="A0A9P6HPL4"/>
<reference evidence="1" key="2">
    <citation type="submission" date="2020-11" db="EMBL/GenBank/DDBJ databases">
        <authorList>
            <consortium name="DOE Joint Genome Institute"/>
            <person name="Kuo A."/>
            <person name="Miyauchi S."/>
            <person name="Kiss E."/>
            <person name="Drula E."/>
            <person name="Kohler A."/>
            <person name="Sanchez-Garcia M."/>
            <person name="Andreopoulos B."/>
            <person name="Barry K.W."/>
            <person name="Bonito G."/>
            <person name="Buee M."/>
            <person name="Carver A."/>
            <person name="Chen C."/>
            <person name="Cichocki N."/>
            <person name="Clum A."/>
            <person name="Culley D."/>
            <person name="Crous P.W."/>
            <person name="Fauchery L."/>
            <person name="Girlanda M."/>
            <person name="Hayes R."/>
            <person name="Keri Z."/>
            <person name="Labutti K."/>
            <person name="Lipzen A."/>
            <person name="Lombard V."/>
            <person name="Magnuson J."/>
            <person name="Maillard F."/>
            <person name="Morin E."/>
            <person name="Murat C."/>
            <person name="Nolan M."/>
            <person name="Ohm R."/>
            <person name="Pangilinan J."/>
            <person name="Pereira M."/>
            <person name="Perotto S."/>
            <person name="Peter M."/>
            <person name="Riley R."/>
            <person name="Sitrit Y."/>
            <person name="Stielow B."/>
            <person name="Szollosi G."/>
            <person name="Zifcakova L."/>
            <person name="Stursova M."/>
            <person name="Spatafora J.W."/>
            <person name="Tedersoo L."/>
            <person name="Vaario L.-M."/>
            <person name="Yamada A."/>
            <person name="Yan M."/>
            <person name="Wang P."/>
            <person name="Xu J."/>
            <person name="Bruns T."/>
            <person name="Baldrian P."/>
            <person name="Vilgalys R."/>
            <person name="Henrissat B."/>
            <person name="Grigoriev I.V."/>
            <person name="Hibbett D."/>
            <person name="Nagy L.G."/>
            <person name="Martin F.M."/>
        </authorList>
    </citation>
    <scope>NUCLEOTIDE SEQUENCE</scope>
    <source>
        <strain evidence="1">UH-Tt-Lm1</strain>
    </source>
</reference>
<accession>A0A9P6HPL4</accession>
<comment type="caution">
    <text evidence="1">The sequence shown here is derived from an EMBL/GenBank/DDBJ whole genome shotgun (WGS) entry which is preliminary data.</text>
</comment>
<evidence type="ECO:0000313" key="2">
    <source>
        <dbReference type="Proteomes" id="UP000736335"/>
    </source>
</evidence>
<sequence length="195" mass="21547">MLSRTSTASYRHTPGLPDVLEVFVSYIASVPASNQPLDRRCGLWAASRQWIRGNLRPGNAWKKVKVVCGCRLTLGLCWVSGSRVQPLGHLISLQPPRALAMDPKNQRPEGRNRGVFSTLNVAIGNLNLAKEKSSIAPAKAVLGLVGDLLPTIRGYVKLGFFHMCLRNVIFIFWLGRRGSVDGRQRLAYPLHSTSF</sequence>
<dbReference type="EMBL" id="WIUZ02000002">
    <property type="protein sequence ID" value="KAF9790996.1"/>
    <property type="molecule type" value="Genomic_DNA"/>
</dbReference>
<reference evidence="1" key="1">
    <citation type="journal article" date="2020" name="Nat. Commun.">
        <title>Large-scale genome sequencing of mycorrhizal fungi provides insights into the early evolution of symbiotic traits.</title>
        <authorList>
            <person name="Miyauchi S."/>
            <person name="Kiss E."/>
            <person name="Kuo A."/>
            <person name="Drula E."/>
            <person name="Kohler A."/>
            <person name="Sanchez-Garcia M."/>
            <person name="Morin E."/>
            <person name="Andreopoulos B."/>
            <person name="Barry K.W."/>
            <person name="Bonito G."/>
            <person name="Buee M."/>
            <person name="Carver A."/>
            <person name="Chen C."/>
            <person name="Cichocki N."/>
            <person name="Clum A."/>
            <person name="Culley D."/>
            <person name="Crous P.W."/>
            <person name="Fauchery L."/>
            <person name="Girlanda M."/>
            <person name="Hayes R.D."/>
            <person name="Keri Z."/>
            <person name="LaButti K."/>
            <person name="Lipzen A."/>
            <person name="Lombard V."/>
            <person name="Magnuson J."/>
            <person name="Maillard F."/>
            <person name="Murat C."/>
            <person name="Nolan M."/>
            <person name="Ohm R.A."/>
            <person name="Pangilinan J."/>
            <person name="Pereira M.F."/>
            <person name="Perotto S."/>
            <person name="Peter M."/>
            <person name="Pfister S."/>
            <person name="Riley R."/>
            <person name="Sitrit Y."/>
            <person name="Stielow J.B."/>
            <person name="Szollosi G."/>
            <person name="Zifcakova L."/>
            <person name="Stursova M."/>
            <person name="Spatafora J.W."/>
            <person name="Tedersoo L."/>
            <person name="Vaario L.M."/>
            <person name="Yamada A."/>
            <person name="Yan M."/>
            <person name="Wang P."/>
            <person name="Xu J."/>
            <person name="Bruns T."/>
            <person name="Baldrian P."/>
            <person name="Vilgalys R."/>
            <person name="Dunand C."/>
            <person name="Henrissat B."/>
            <person name="Grigoriev I.V."/>
            <person name="Hibbett D."/>
            <person name="Nagy L.G."/>
            <person name="Martin F.M."/>
        </authorList>
    </citation>
    <scope>NUCLEOTIDE SEQUENCE</scope>
    <source>
        <strain evidence="1">UH-Tt-Lm1</strain>
    </source>
</reference>